<accession>A0A1N7H5F2</accession>
<feature type="region of interest" description="Disordered" evidence="1">
    <location>
        <begin position="45"/>
        <end position="64"/>
    </location>
</feature>
<evidence type="ECO:0000313" key="2">
    <source>
        <dbReference type="EMBL" id="SIS19930.1"/>
    </source>
</evidence>
<dbReference type="OrthoDB" id="350820at2157"/>
<gene>
    <name evidence="2" type="ORF">SAMN05421752_12523</name>
</gene>
<evidence type="ECO:0000313" key="3">
    <source>
        <dbReference type="Proteomes" id="UP000185936"/>
    </source>
</evidence>
<dbReference type="EMBL" id="FTNR01000025">
    <property type="protein sequence ID" value="SIS19930.1"/>
    <property type="molecule type" value="Genomic_DNA"/>
</dbReference>
<keyword evidence="3" id="KW-1185">Reference proteome</keyword>
<dbReference type="AlphaFoldDB" id="A0A1N7H5F2"/>
<sequence length="93" mass="10242">MTGITNYSKKLFDTLSNLASEEPTQHGIYADTRSKDGLYSITNTQSGTSTYAAGQTRTKQEPALYRDVDSTETFDCEDPQTCPRCSPFTVGDD</sequence>
<feature type="compositionally biased region" description="Polar residues" evidence="1">
    <location>
        <begin position="45"/>
        <end position="57"/>
    </location>
</feature>
<name>A0A1N7H5F2_9EURY</name>
<evidence type="ECO:0000256" key="1">
    <source>
        <dbReference type="SAM" id="MobiDB-lite"/>
    </source>
</evidence>
<dbReference type="RefSeq" id="WP_076610825.1">
    <property type="nucleotide sequence ID" value="NZ_FTNR01000025.1"/>
</dbReference>
<dbReference type="Proteomes" id="UP000185936">
    <property type="component" value="Unassembled WGS sequence"/>
</dbReference>
<proteinExistence type="predicted"/>
<organism evidence="2 3">
    <name type="scientific">Natronorubrum thiooxidans</name>
    <dbReference type="NCBI Taxonomy" id="308853"/>
    <lineage>
        <taxon>Archaea</taxon>
        <taxon>Methanobacteriati</taxon>
        <taxon>Methanobacteriota</taxon>
        <taxon>Stenosarchaea group</taxon>
        <taxon>Halobacteria</taxon>
        <taxon>Halobacteriales</taxon>
        <taxon>Natrialbaceae</taxon>
        <taxon>Natronorubrum</taxon>
    </lineage>
</organism>
<protein>
    <submittedName>
        <fullName evidence="2">Uncharacterized protein</fullName>
    </submittedName>
</protein>
<reference evidence="3" key="1">
    <citation type="submission" date="2017-01" db="EMBL/GenBank/DDBJ databases">
        <authorList>
            <person name="Varghese N."/>
            <person name="Submissions S."/>
        </authorList>
    </citation>
    <scope>NUCLEOTIDE SEQUENCE [LARGE SCALE GENOMIC DNA]</scope>
    <source>
        <strain evidence="3">type strain: HArc-</strain>
    </source>
</reference>